<reference evidence="3" key="1">
    <citation type="submission" date="2020-05" db="EMBL/GenBank/DDBJ databases">
        <authorList>
            <person name="Chiriac C."/>
            <person name="Salcher M."/>
            <person name="Ghai R."/>
            <person name="Kavagutti S V."/>
        </authorList>
    </citation>
    <scope>NUCLEOTIDE SEQUENCE</scope>
</reference>
<proteinExistence type="predicted"/>
<gene>
    <name evidence="3" type="ORF">UFOPK2880_00479</name>
</gene>
<dbReference type="SMART" id="SM00257">
    <property type="entry name" value="LysM"/>
    <property type="match status" value="2"/>
</dbReference>
<dbReference type="SUPFAM" id="SSF54106">
    <property type="entry name" value="LysM domain"/>
    <property type="match status" value="2"/>
</dbReference>
<evidence type="ECO:0000256" key="1">
    <source>
        <dbReference type="SAM" id="MobiDB-lite"/>
    </source>
</evidence>
<evidence type="ECO:0000313" key="3">
    <source>
        <dbReference type="EMBL" id="CAB4765822.1"/>
    </source>
</evidence>
<dbReference type="InterPro" id="IPR036779">
    <property type="entry name" value="LysM_dom_sf"/>
</dbReference>
<accession>A0A6J6V109</accession>
<sequence>MQPAMFRPSGRSRLKGVLRLRMTLLSAGLGALALLSACGSDPGSSVTTLRPLTSTNYATTPPSIVTTVDPANTLPPAISYTIIPNDSVYAIASKFGVAPDELAAYNNWPEGVLHPLVIGTNILIPPSASQTTTLPGLPIPTETTVPGPDPGQGKYTVVEGDCCLSRIADKWGVEVSALMAANGWVDASVVILPGDEINIPAQTKTPKP</sequence>
<dbReference type="InterPro" id="IPR018392">
    <property type="entry name" value="LysM"/>
</dbReference>
<dbReference type="EMBL" id="CAEZZP010000018">
    <property type="protein sequence ID" value="CAB4765822.1"/>
    <property type="molecule type" value="Genomic_DNA"/>
</dbReference>
<feature type="region of interest" description="Disordered" evidence="1">
    <location>
        <begin position="133"/>
        <end position="152"/>
    </location>
</feature>
<dbReference type="CDD" id="cd00118">
    <property type="entry name" value="LysM"/>
    <property type="match status" value="2"/>
</dbReference>
<feature type="domain" description="LysM" evidence="2">
    <location>
        <begin position="78"/>
        <end position="124"/>
    </location>
</feature>
<evidence type="ECO:0000259" key="2">
    <source>
        <dbReference type="PROSITE" id="PS51782"/>
    </source>
</evidence>
<dbReference type="AlphaFoldDB" id="A0A6J6V109"/>
<name>A0A6J6V109_9ZZZZ</name>
<organism evidence="3">
    <name type="scientific">freshwater metagenome</name>
    <dbReference type="NCBI Taxonomy" id="449393"/>
    <lineage>
        <taxon>unclassified sequences</taxon>
        <taxon>metagenomes</taxon>
        <taxon>ecological metagenomes</taxon>
    </lineage>
</organism>
<feature type="domain" description="LysM" evidence="2">
    <location>
        <begin position="153"/>
        <end position="199"/>
    </location>
</feature>
<protein>
    <submittedName>
        <fullName evidence="3">Unannotated protein</fullName>
    </submittedName>
</protein>
<dbReference type="Pfam" id="PF01476">
    <property type="entry name" value="LysM"/>
    <property type="match status" value="2"/>
</dbReference>
<dbReference type="Gene3D" id="3.10.350.10">
    <property type="entry name" value="LysM domain"/>
    <property type="match status" value="2"/>
</dbReference>
<dbReference type="PROSITE" id="PS51782">
    <property type="entry name" value="LYSM"/>
    <property type="match status" value="2"/>
</dbReference>